<keyword evidence="2" id="KW-1185">Reference proteome</keyword>
<protein>
    <submittedName>
        <fullName evidence="1">Uncharacterized protein</fullName>
    </submittedName>
</protein>
<evidence type="ECO:0000313" key="2">
    <source>
        <dbReference type="Proteomes" id="UP000068067"/>
    </source>
</evidence>
<evidence type="ECO:0000313" key="1">
    <source>
        <dbReference type="EMBL" id="ALC05290.1"/>
    </source>
</evidence>
<dbReference type="EMBL" id="CP009220">
    <property type="protein sequence ID" value="ALC05290.1"/>
    <property type="molecule type" value="Genomic_DNA"/>
</dbReference>
<sequence length="144" mass="15423">MGSVICRASVVKSSTNFGSSEFPFQNLLCGACCGSGHWVRPIDGGLICCTNAAFECWKAAFAACGGDVGWEVVVFDVVEVVDLVVVRFGAVDDGYFGDFFFAGVVQAFANGELERGGWVSFYVVSGCLCCGGRRFDCCYERLIL</sequence>
<reference evidence="1 2" key="1">
    <citation type="submission" date="2014-08" db="EMBL/GenBank/DDBJ databases">
        <title>Complete genome sequence of Corynebacterium deserti GIMN1.010 (=DSM 45689), isolated from desert sand in western China.</title>
        <authorList>
            <person name="Ruckert C."/>
            <person name="Albersmeier A."/>
            <person name="Kalinowski J."/>
        </authorList>
    </citation>
    <scope>NUCLEOTIDE SEQUENCE [LARGE SCALE GENOMIC DNA]</scope>
    <source>
        <strain evidence="1 2">GIMN1.010</strain>
    </source>
</reference>
<proteinExistence type="predicted"/>
<dbReference type="Proteomes" id="UP000068067">
    <property type="component" value="Chromosome"/>
</dbReference>
<dbReference type="KEGG" id="cdx:CDES_04220"/>
<organism evidence="1 2">
    <name type="scientific">Corynebacterium deserti GIMN1.010</name>
    <dbReference type="NCBI Taxonomy" id="931089"/>
    <lineage>
        <taxon>Bacteria</taxon>
        <taxon>Bacillati</taxon>
        <taxon>Actinomycetota</taxon>
        <taxon>Actinomycetes</taxon>
        <taxon>Mycobacteriales</taxon>
        <taxon>Corynebacteriaceae</taxon>
        <taxon>Corynebacterium</taxon>
    </lineage>
</organism>
<accession>A0A0M4CF16</accession>
<gene>
    <name evidence="1" type="ORF">CDES_04220</name>
</gene>
<dbReference type="AlphaFoldDB" id="A0A0M4CF16"/>
<name>A0A0M4CF16_9CORY</name>